<dbReference type="PANTHER" id="PTHR42943">
    <property type="entry name" value="GLUTATHIONE S-TRANSFERASE KAPPA"/>
    <property type="match status" value="1"/>
</dbReference>
<dbReference type="PANTHER" id="PTHR42943:SF13">
    <property type="entry name" value="GLUTATHIONE S-TRANSFERASE KAPPA-RELATED"/>
    <property type="match status" value="1"/>
</dbReference>
<organism evidence="7 8">
    <name type="scientific">Orbilia ellipsospora</name>
    <dbReference type="NCBI Taxonomy" id="2528407"/>
    <lineage>
        <taxon>Eukaryota</taxon>
        <taxon>Fungi</taxon>
        <taxon>Dikarya</taxon>
        <taxon>Ascomycota</taxon>
        <taxon>Pezizomycotina</taxon>
        <taxon>Orbiliomycetes</taxon>
        <taxon>Orbiliales</taxon>
        <taxon>Orbiliaceae</taxon>
        <taxon>Orbilia</taxon>
    </lineage>
</organism>
<evidence type="ECO:0000256" key="2">
    <source>
        <dbReference type="ARBA" id="ARBA00022679"/>
    </source>
</evidence>
<dbReference type="GO" id="GO:0004602">
    <property type="term" value="F:glutathione peroxidase activity"/>
    <property type="evidence" value="ECO:0007669"/>
    <property type="project" value="TreeGrafter"/>
</dbReference>
<dbReference type="AlphaFoldDB" id="A0AAV9XRX7"/>
<dbReference type="InterPro" id="IPR036249">
    <property type="entry name" value="Thioredoxin-like_sf"/>
</dbReference>
<dbReference type="GO" id="GO:0004364">
    <property type="term" value="F:glutathione transferase activity"/>
    <property type="evidence" value="ECO:0007669"/>
    <property type="project" value="UniProtKB-UniRule"/>
</dbReference>
<feature type="active site" description="Nucleophile" evidence="5">
    <location>
        <position position="16"/>
    </location>
</feature>
<dbReference type="GO" id="GO:0005777">
    <property type="term" value="C:peroxisome"/>
    <property type="evidence" value="ECO:0007669"/>
    <property type="project" value="TreeGrafter"/>
</dbReference>
<dbReference type="GO" id="GO:0006749">
    <property type="term" value="P:glutathione metabolic process"/>
    <property type="evidence" value="ECO:0007669"/>
    <property type="project" value="TreeGrafter"/>
</dbReference>
<dbReference type="GO" id="GO:0005739">
    <property type="term" value="C:mitochondrion"/>
    <property type="evidence" value="ECO:0007669"/>
    <property type="project" value="TreeGrafter"/>
</dbReference>
<proteinExistence type="inferred from homology"/>
<evidence type="ECO:0000256" key="3">
    <source>
        <dbReference type="ARBA" id="ARBA00047960"/>
    </source>
</evidence>
<evidence type="ECO:0000313" key="8">
    <source>
        <dbReference type="Proteomes" id="UP001365542"/>
    </source>
</evidence>
<keyword evidence="2 4" id="KW-0808">Transferase</keyword>
<gene>
    <name evidence="7" type="ORF">TWF694_001414</name>
</gene>
<comment type="caution">
    <text evidence="7">The sequence shown here is derived from an EMBL/GenBank/DDBJ whole genome shotgun (WGS) entry which is preliminary data.</text>
</comment>
<evidence type="ECO:0000256" key="1">
    <source>
        <dbReference type="ARBA" id="ARBA00006494"/>
    </source>
</evidence>
<dbReference type="Pfam" id="PF01323">
    <property type="entry name" value="DSBA"/>
    <property type="match status" value="1"/>
</dbReference>
<sequence>MPVQGKKIEVYIDIVSPYSFYAFDYLRKRKGALLEHGVQVEFFPVFLGGINVGSGNKPPWTLPAKAAYSKFDGPRAQKYFGIKHTIPDFFPILSLLPQRCLTYVKTHQQDKFEDLFQACFESLWLEHLDLGKPEYMVTPLQKIFGKEGASEILKAAQMPDIKQKLNDTTKHAFETLGAFGCPWFWVYDGKGKAEPFFGSDRFHFMWDYLDVPHQDLELQKKIISGKL</sequence>
<dbReference type="PIRSF" id="PIRSF006386">
    <property type="entry name" value="HCCAis_GSTk"/>
    <property type="match status" value="1"/>
</dbReference>
<dbReference type="SUPFAM" id="SSF52833">
    <property type="entry name" value="Thioredoxin-like"/>
    <property type="match status" value="1"/>
</dbReference>
<dbReference type="InterPro" id="IPR014440">
    <property type="entry name" value="HCCAis_GSTk"/>
</dbReference>
<dbReference type="Gene3D" id="3.40.30.10">
    <property type="entry name" value="Glutaredoxin"/>
    <property type="match status" value="1"/>
</dbReference>
<evidence type="ECO:0000259" key="6">
    <source>
        <dbReference type="Pfam" id="PF01323"/>
    </source>
</evidence>
<accession>A0AAV9XRX7</accession>
<reference evidence="7 8" key="1">
    <citation type="submission" date="2019-10" db="EMBL/GenBank/DDBJ databases">
        <authorList>
            <person name="Palmer J.M."/>
        </authorList>
    </citation>
    <scope>NUCLEOTIDE SEQUENCE [LARGE SCALE GENOMIC DNA]</scope>
    <source>
        <strain evidence="7 8">TWF694</strain>
    </source>
</reference>
<comment type="similarity">
    <text evidence="1 4">Belongs to the GST superfamily. Kappa family.</text>
</comment>
<dbReference type="EMBL" id="JAVHJO010000001">
    <property type="protein sequence ID" value="KAK6544729.1"/>
    <property type="molecule type" value="Genomic_DNA"/>
</dbReference>
<name>A0AAV9XRX7_9PEZI</name>
<dbReference type="FunFam" id="3.40.30.10:FF:000096">
    <property type="entry name" value="Glutathione S-transferase kappa"/>
    <property type="match status" value="1"/>
</dbReference>
<dbReference type="InterPro" id="IPR001853">
    <property type="entry name" value="DSBA-like_thioredoxin_dom"/>
</dbReference>
<comment type="catalytic activity">
    <reaction evidence="3 4">
        <text>RX + glutathione = an S-substituted glutathione + a halide anion + H(+)</text>
        <dbReference type="Rhea" id="RHEA:16437"/>
        <dbReference type="ChEBI" id="CHEBI:15378"/>
        <dbReference type="ChEBI" id="CHEBI:16042"/>
        <dbReference type="ChEBI" id="CHEBI:17792"/>
        <dbReference type="ChEBI" id="CHEBI:57925"/>
        <dbReference type="ChEBI" id="CHEBI:90779"/>
        <dbReference type="EC" id="2.5.1.18"/>
    </reaction>
</comment>
<keyword evidence="8" id="KW-1185">Reference proteome</keyword>
<evidence type="ECO:0000313" key="7">
    <source>
        <dbReference type="EMBL" id="KAK6544729.1"/>
    </source>
</evidence>
<evidence type="ECO:0000256" key="4">
    <source>
        <dbReference type="PIRNR" id="PIRNR006386"/>
    </source>
</evidence>
<protein>
    <recommendedName>
        <fullName evidence="4">Glutathione S-transferase kappa</fullName>
        <ecNumber evidence="4">2.5.1.18</ecNumber>
    </recommendedName>
</protein>
<feature type="domain" description="DSBA-like thioredoxin" evidence="6">
    <location>
        <begin position="8"/>
        <end position="209"/>
    </location>
</feature>
<dbReference type="EC" id="2.5.1.18" evidence="4"/>
<dbReference type="InterPro" id="IPR051924">
    <property type="entry name" value="GST_Kappa/NadH"/>
</dbReference>
<dbReference type="Proteomes" id="UP001365542">
    <property type="component" value="Unassembled WGS sequence"/>
</dbReference>
<evidence type="ECO:0000256" key="5">
    <source>
        <dbReference type="PIRSR" id="PIRSR006386-1"/>
    </source>
</evidence>